<feature type="compositionally biased region" description="Low complexity" evidence="1">
    <location>
        <begin position="231"/>
        <end position="243"/>
    </location>
</feature>
<evidence type="ECO:0000313" key="4">
    <source>
        <dbReference type="EMBL" id="ACL09509.1"/>
    </source>
</evidence>
<feature type="domain" description="VWA-like" evidence="2">
    <location>
        <begin position="396"/>
        <end position="524"/>
    </location>
</feature>
<dbReference type="Pfam" id="PF13203">
    <property type="entry name" value="DUF2201_N"/>
    <property type="match status" value="1"/>
</dbReference>
<dbReference type="Pfam" id="PF09967">
    <property type="entry name" value="DUF2201"/>
    <property type="match status" value="1"/>
</dbReference>
<dbReference type="HOGENOM" id="CLU_038906_1_0_7"/>
<sequence length="528" mass="56803">MHPEIADFRPGRRPVGPVPEVLPDGARDVAPSVAPDGMPGGSATPLCEAYHSAAPAAELPDAPEFPNPSAPSNPSDPTERALETEAHGRMLRVRAALVLDHPFFGSLALRLHLKADPSCDGLWTDGVTLGFNPRRVAALPDAMVRAMQAHEVLHVVCGHHVRRDGRDEGLWNRACDYAVNGILLDAGFTLPAGFLDAPEHRGRTAEDIYAVLSRMQEEEKGGGTGDKAQGEAEASGARSGASGDQPEDAPATQRRSDPEQAPPELPEGDDADGRGGDRTGEGEGRDNVETSFSGEVRDHPALQGDASDAARRRAERDLRIDLGQAVQGARFMGDLPAGLERLAGQALHPPLDWRTLLRRFIRQCTANDYSWTPPNRRYVHMGLHLPSLRSQDLPELVLVIDSSGSVDDAALARFCGEVSAILQDFDTRLTVIHCDCAVQEVLHLTRWDLPLRLTPRGGGGTDYRPAFARVDADGLRPACLICLTDLECNRFPAPPPYPVLWASTRPVLADGGDDAPPFGEVLTLHEGA</sequence>
<organism evidence="4">
    <name type="scientific">Nitratidesulfovibrio vulgaris (strain DSM 19637 / Miyazaki F)</name>
    <name type="common">Desulfovibrio vulgaris</name>
    <dbReference type="NCBI Taxonomy" id="883"/>
    <lineage>
        <taxon>Bacteria</taxon>
        <taxon>Pseudomonadati</taxon>
        <taxon>Thermodesulfobacteriota</taxon>
        <taxon>Desulfovibrionia</taxon>
        <taxon>Desulfovibrionales</taxon>
        <taxon>Desulfovibrionaceae</taxon>
        <taxon>Nitratidesulfovibrio</taxon>
    </lineage>
</organism>
<proteinExistence type="predicted"/>
<dbReference type="EMBL" id="CP001197">
    <property type="protein sequence ID" value="ACL09509.1"/>
    <property type="molecule type" value="Genomic_DNA"/>
</dbReference>
<accession>B8DR31</accession>
<feature type="compositionally biased region" description="Basic and acidic residues" evidence="1">
    <location>
        <begin position="271"/>
        <end position="288"/>
    </location>
</feature>
<feature type="compositionally biased region" description="Low complexity" evidence="1">
    <location>
        <begin position="53"/>
        <end position="62"/>
    </location>
</feature>
<feature type="compositionally biased region" description="Basic and acidic residues" evidence="1">
    <location>
        <begin position="1"/>
        <end position="10"/>
    </location>
</feature>
<dbReference type="AlphaFoldDB" id="B8DR31"/>
<evidence type="ECO:0000259" key="2">
    <source>
        <dbReference type="Pfam" id="PF09967"/>
    </source>
</evidence>
<dbReference type="PANTHER" id="PTHR38730:SF1">
    <property type="entry name" value="SLL7028 PROTEIN"/>
    <property type="match status" value="1"/>
</dbReference>
<dbReference type="STRING" id="883.DvMF_2570"/>
<dbReference type="KEGG" id="dvm:DvMF_2570"/>
<feature type="region of interest" description="Disordered" evidence="1">
    <location>
        <begin position="1"/>
        <end position="80"/>
    </location>
</feature>
<reference evidence="4" key="1">
    <citation type="submission" date="2008-10" db="EMBL/GenBank/DDBJ databases">
        <title>Complete sequence of Desulfovibrio vulgaris str. 'Miyazaki F'.</title>
        <authorList>
            <person name="Lucas S."/>
            <person name="Copeland A."/>
            <person name="Lapidus A."/>
            <person name="Glavina del Rio T."/>
            <person name="Dalin E."/>
            <person name="Tice H."/>
            <person name="Bruce D."/>
            <person name="Goodwin L."/>
            <person name="Pitluck S."/>
            <person name="Sims D."/>
            <person name="Brettin T."/>
            <person name="Detter J.C."/>
            <person name="Han C."/>
            <person name="Larimer F."/>
            <person name="Land M."/>
            <person name="Hauser L."/>
            <person name="Kyrpides N."/>
            <person name="Mikhailova N."/>
            <person name="Hazen T.C."/>
            <person name="Richardson P."/>
        </authorList>
    </citation>
    <scope>NUCLEOTIDE SEQUENCE</scope>
    <source>
        <strain evidence="4">Miyazaki F</strain>
    </source>
</reference>
<evidence type="ECO:0000256" key="1">
    <source>
        <dbReference type="SAM" id="MobiDB-lite"/>
    </source>
</evidence>
<dbReference type="InterPro" id="IPR018698">
    <property type="entry name" value="VWA-like_dom"/>
</dbReference>
<evidence type="ECO:0008006" key="5">
    <source>
        <dbReference type="Google" id="ProtNLM"/>
    </source>
</evidence>
<dbReference type="PANTHER" id="PTHR38730">
    <property type="entry name" value="SLL7028 PROTEIN"/>
    <property type="match status" value="1"/>
</dbReference>
<protein>
    <recommendedName>
        <fullName evidence="5">Metallopeptidase domain-containing protein</fullName>
    </recommendedName>
</protein>
<dbReference type="eggNOG" id="COG3864">
    <property type="taxonomic scope" value="Bacteria"/>
</dbReference>
<evidence type="ECO:0000259" key="3">
    <source>
        <dbReference type="Pfam" id="PF13203"/>
    </source>
</evidence>
<gene>
    <name evidence="4" type="ordered locus">DvMF_2570</name>
</gene>
<name>B8DR31_NITV9</name>
<feature type="region of interest" description="Disordered" evidence="1">
    <location>
        <begin position="217"/>
        <end position="310"/>
    </location>
</feature>
<feature type="domain" description="Putative metallopeptidase" evidence="3">
    <location>
        <begin position="94"/>
        <end position="388"/>
    </location>
</feature>
<dbReference type="InterPro" id="IPR025154">
    <property type="entry name" value="Put_metallopeptidase_dom"/>
</dbReference>